<dbReference type="HOGENOM" id="CLU_018283_0_0_2"/>
<dbReference type="PATRIC" id="fig|797299.3.peg.3223"/>
<dbReference type="GO" id="GO:0016881">
    <property type="term" value="F:acid-amino acid ligase activity"/>
    <property type="evidence" value="ECO:0007669"/>
    <property type="project" value="UniProtKB-ARBA"/>
</dbReference>
<evidence type="ECO:0000313" key="3">
    <source>
        <dbReference type="EMBL" id="AHG01475.1"/>
    </source>
</evidence>
<dbReference type="InterPro" id="IPR037455">
    <property type="entry name" value="LucA/IucC-like"/>
</dbReference>
<sequence length="595" mass="65263">MTTVGAGCSTPAEHAESATVHAFLNCYLRETNDGDVIAANESPVDGEGDVVRLSLDEQGMTVFAPLRYESATGRHLFDLPVYTRGRDDALAALDAGSLAALVCRELALAADGENASTGADLLRRVLVSRAAIERFVGERSDLTQLCEPGTTFRDAEQSLLYGHLLHPTPKSREGISPHDVPTYAPELAGSFQLRYFAADPSIVTEWSARDGSASEWVQQALADDRPPAATAAMEEGRVLVPTHPWQADHLRSQEHVEVALSSDELVDLGTFGPTFYPTTSVRTLWSPDAPFMVKGSLAVEITNAERTNKRPELARGVAVSDLLETEFGDRLHEMWPRFRVVEDPAALTLELGEGPESGFETVLRENPFRGSDAANVSPVVALCQDGVDGPSRLARVVRDIAERTGRPEDAVAREWFREYLAVTVRPILWTYFELGVGMEAHQQNTLLRLNEAGWPAEGYYRDNQGYYFPESRYERVDAWLPGVGDRAGTICPDSVADERLRYYIICNNAFGVVNALGVAGLAPERALLDDLRSALESLRVSEPPSSELVSVSLTESQIPCKGNLLTRFRGLDELEESLENQSVYVDIENPIVTRT</sequence>
<accession>W0JW43</accession>
<geneLocation type="plasmid" evidence="4">
    <name>1</name>
</geneLocation>
<dbReference type="EMBL" id="CP007056">
    <property type="protein sequence ID" value="AHG01475.1"/>
    <property type="molecule type" value="Genomic_DNA"/>
</dbReference>
<evidence type="ECO:0000259" key="1">
    <source>
        <dbReference type="Pfam" id="PF04183"/>
    </source>
</evidence>
<dbReference type="Proteomes" id="UP000019024">
    <property type="component" value="Plasmid unnamed"/>
</dbReference>
<name>W0JW43_9EURY</name>
<gene>
    <name evidence="3" type="ORF">HALLA_03540</name>
</gene>
<dbReference type="OrthoDB" id="212279at2157"/>
<dbReference type="Pfam" id="PF06276">
    <property type="entry name" value="FhuF"/>
    <property type="match status" value="1"/>
</dbReference>
<dbReference type="PANTHER" id="PTHR34384">
    <property type="entry name" value="L-2,3-DIAMINOPROPANOATE--CITRATE LIGASE"/>
    <property type="match status" value="1"/>
</dbReference>
<dbReference type="InterPro" id="IPR007310">
    <property type="entry name" value="Aerobactin_biosyn_IucA/IucC_N"/>
</dbReference>
<evidence type="ECO:0000313" key="4">
    <source>
        <dbReference type="Proteomes" id="UP000019024"/>
    </source>
</evidence>
<evidence type="ECO:0000259" key="2">
    <source>
        <dbReference type="Pfam" id="PF06276"/>
    </source>
</evidence>
<dbReference type="KEGG" id="hlr:HALLA_03540"/>
<reference evidence="3 4" key="1">
    <citation type="submission" date="2014-01" db="EMBL/GenBank/DDBJ databases">
        <authorList>
            <consortium name="DOE Joint Genome Institute"/>
            <person name="Anderson I."/>
            <person name="Huntemann M."/>
            <person name="Han J."/>
            <person name="Chen A."/>
            <person name="Kyrpides N."/>
            <person name="Mavromatis K."/>
            <person name="Markowitz V."/>
            <person name="Palaniappan K."/>
            <person name="Ivanova N."/>
            <person name="Schaumberg A."/>
            <person name="Pati A."/>
            <person name="Liolios K."/>
            <person name="Nordberg H.P."/>
            <person name="Cantor M.N."/>
            <person name="Hua S.X."/>
            <person name="Woyke T."/>
        </authorList>
    </citation>
    <scope>NUCLEOTIDE SEQUENCE [LARGE SCALE GENOMIC DNA]</scope>
    <source>
        <strain evidence="3 4">XH-48</strain>
        <plasmid evidence="4">1</plasmid>
    </source>
</reference>
<dbReference type="Pfam" id="PF04183">
    <property type="entry name" value="IucA_IucC"/>
    <property type="match status" value="1"/>
</dbReference>
<protein>
    <submittedName>
        <fullName evidence="3">Iron transporter</fullName>
    </submittedName>
</protein>
<dbReference type="PANTHER" id="PTHR34384:SF5">
    <property type="entry name" value="L-2,3-DIAMINOPROPANOATE--CITRATE LIGASE"/>
    <property type="match status" value="1"/>
</dbReference>
<keyword evidence="3" id="KW-0614">Plasmid</keyword>
<dbReference type="AlphaFoldDB" id="W0JW43"/>
<feature type="domain" description="Aerobactin siderophore biosynthesis IucA/IucC N-terminal" evidence="1">
    <location>
        <begin position="152"/>
        <end position="384"/>
    </location>
</feature>
<dbReference type="GO" id="GO:0019290">
    <property type="term" value="P:siderophore biosynthetic process"/>
    <property type="evidence" value="ECO:0007669"/>
    <property type="project" value="InterPro"/>
</dbReference>
<organism evidence="3 4">
    <name type="scientific">Halostagnicola larsenii XH-48</name>
    <dbReference type="NCBI Taxonomy" id="797299"/>
    <lineage>
        <taxon>Archaea</taxon>
        <taxon>Methanobacteriati</taxon>
        <taxon>Methanobacteriota</taxon>
        <taxon>Stenosarchaea group</taxon>
        <taxon>Halobacteria</taxon>
        <taxon>Halobacteriales</taxon>
        <taxon>Natrialbaceae</taxon>
        <taxon>Halostagnicola</taxon>
    </lineage>
</organism>
<dbReference type="Gene3D" id="1.10.510.40">
    <property type="match status" value="1"/>
</dbReference>
<proteinExistence type="predicted"/>
<feature type="domain" description="Aerobactin siderophore biosynthesis IucA/IucC-like C-terminal" evidence="2">
    <location>
        <begin position="414"/>
        <end position="574"/>
    </location>
</feature>
<dbReference type="eggNOG" id="arCOG08179">
    <property type="taxonomic scope" value="Archaea"/>
</dbReference>
<keyword evidence="4" id="KW-1185">Reference proteome</keyword>
<dbReference type="RefSeq" id="WP_049954373.1">
    <property type="nucleotide sequence ID" value="NZ_CP007056.1"/>
</dbReference>
<dbReference type="InterPro" id="IPR022770">
    <property type="entry name" value="IucA/IucC-like_C"/>
</dbReference>
<dbReference type="GeneID" id="25146880"/>